<feature type="repeat" description="ANK" evidence="8">
    <location>
        <begin position="431"/>
        <end position="463"/>
    </location>
</feature>
<organism evidence="11 12">
    <name type="scientific">Durusdinium trenchii</name>
    <dbReference type="NCBI Taxonomy" id="1381693"/>
    <lineage>
        <taxon>Eukaryota</taxon>
        <taxon>Sar</taxon>
        <taxon>Alveolata</taxon>
        <taxon>Dinophyceae</taxon>
        <taxon>Suessiales</taxon>
        <taxon>Symbiodiniaceae</taxon>
        <taxon>Durusdinium</taxon>
    </lineage>
</organism>
<dbReference type="InterPro" id="IPR002110">
    <property type="entry name" value="Ankyrin_rpt"/>
</dbReference>
<feature type="repeat" description="ANK" evidence="8">
    <location>
        <begin position="289"/>
        <end position="323"/>
    </location>
</feature>
<dbReference type="Proteomes" id="UP001642484">
    <property type="component" value="Unassembled WGS sequence"/>
</dbReference>
<feature type="repeat" description="ANK" evidence="8">
    <location>
        <begin position="359"/>
        <end position="391"/>
    </location>
</feature>
<evidence type="ECO:0000256" key="9">
    <source>
        <dbReference type="PROSITE-ProRule" id="PRU00282"/>
    </source>
</evidence>
<protein>
    <recommendedName>
        <fullName evidence="13">Mitochondrial carrier protein</fullName>
    </recommendedName>
</protein>
<proteinExistence type="inferred from homology"/>
<keyword evidence="6" id="KW-1133">Transmembrane helix</keyword>
<dbReference type="Pfam" id="PF00153">
    <property type="entry name" value="Mito_carr"/>
    <property type="match status" value="3"/>
</dbReference>
<accession>A0ABP0NLW5</accession>
<feature type="repeat" description="ANK" evidence="8">
    <location>
        <begin position="324"/>
        <end position="358"/>
    </location>
</feature>
<dbReference type="PANTHER" id="PTHR45667">
    <property type="entry name" value="S-ADENOSYLMETHIONINE MITOCHONDRIAL CARRIER PROTEIN"/>
    <property type="match status" value="1"/>
</dbReference>
<evidence type="ECO:0008006" key="13">
    <source>
        <dbReference type="Google" id="ProtNLM"/>
    </source>
</evidence>
<dbReference type="EMBL" id="CAXAMN010021949">
    <property type="protein sequence ID" value="CAK9064765.1"/>
    <property type="molecule type" value="Genomic_DNA"/>
</dbReference>
<evidence type="ECO:0000256" key="10">
    <source>
        <dbReference type="RuleBase" id="RU000488"/>
    </source>
</evidence>
<evidence type="ECO:0000256" key="2">
    <source>
        <dbReference type="ARBA" id="ARBA00006375"/>
    </source>
</evidence>
<feature type="repeat" description="ANK" evidence="8">
    <location>
        <begin position="498"/>
        <end position="530"/>
    </location>
</feature>
<evidence type="ECO:0000313" key="11">
    <source>
        <dbReference type="EMBL" id="CAK9064765.1"/>
    </source>
</evidence>
<name>A0ABP0NLW5_9DINO</name>
<dbReference type="InterPro" id="IPR023395">
    <property type="entry name" value="MCP_dom_sf"/>
</dbReference>
<keyword evidence="7 9" id="KW-0472">Membrane</keyword>
<keyword evidence="8" id="KW-0040">ANK repeat</keyword>
<dbReference type="Pfam" id="PF00023">
    <property type="entry name" value="Ank"/>
    <property type="match status" value="1"/>
</dbReference>
<evidence type="ECO:0000256" key="7">
    <source>
        <dbReference type="ARBA" id="ARBA00023136"/>
    </source>
</evidence>
<keyword evidence="5" id="KW-0677">Repeat</keyword>
<dbReference type="SUPFAM" id="SSF48403">
    <property type="entry name" value="Ankyrin repeat"/>
    <property type="match status" value="1"/>
</dbReference>
<comment type="similarity">
    <text evidence="2 10">Belongs to the mitochondrial carrier (TC 2.A.29) family.</text>
</comment>
<dbReference type="PROSITE" id="PS50920">
    <property type="entry name" value="SOLCAR"/>
    <property type="match status" value="3"/>
</dbReference>
<dbReference type="PROSITE" id="PS50088">
    <property type="entry name" value="ANK_REPEAT"/>
    <property type="match status" value="5"/>
</dbReference>
<dbReference type="InterPro" id="IPR018108">
    <property type="entry name" value="MCP_transmembrane"/>
</dbReference>
<comment type="subcellular location">
    <subcellularLocation>
        <location evidence="1">Membrane</location>
        <topology evidence="1">Multi-pass membrane protein</topology>
    </subcellularLocation>
</comment>
<keyword evidence="3 10" id="KW-0813">Transport</keyword>
<evidence type="ECO:0000256" key="6">
    <source>
        <dbReference type="ARBA" id="ARBA00022989"/>
    </source>
</evidence>
<keyword evidence="4 9" id="KW-0812">Transmembrane</keyword>
<keyword evidence="12" id="KW-1185">Reference proteome</keyword>
<feature type="repeat" description="Solcar" evidence="9">
    <location>
        <begin position="86"/>
        <end position="168"/>
    </location>
</feature>
<dbReference type="Gene3D" id="1.50.40.10">
    <property type="entry name" value="Mitochondrial carrier domain"/>
    <property type="match status" value="2"/>
</dbReference>
<dbReference type="PRINTS" id="PR01415">
    <property type="entry name" value="ANKYRIN"/>
</dbReference>
<dbReference type="SUPFAM" id="SSF103506">
    <property type="entry name" value="Mitochondrial carrier"/>
    <property type="match status" value="1"/>
</dbReference>
<evidence type="ECO:0000256" key="4">
    <source>
        <dbReference type="ARBA" id="ARBA00022692"/>
    </source>
</evidence>
<evidence type="ECO:0000313" key="12">
    <source>
        <dbReference type="Proteomes" id="UP001642484"/>
    </source>
</evidence>
<feature type="repeat" description="Solcar" evidence="9">
    <location>
        <begin position="177"/>
        <end position="267"/>
    </location>
</feature>
<evidence type="ECO:0000256" key="3">
    <source>
        <dbReference type="ARBA" id="ARBA00022448"/>
    </source>
</evidence>
<reference evidence="11 12" key="1">
    <citation type="submission" date="2024-02" db="EMBL/GenBank/DDBJ databases">
        <authorList>
            <person name="Chen Y."/>
            <person name="Shah S."/>
            <person name="Dougan E. K."/>
            <person name="Thang M."/>
            <person name="Chan C."/>
        </authorList>
    </citation>
    <scope>NUCLEOTIDE SEQUENCE [LARGE SCALE GENOMIC DNA]</scope>
</reference>
<gene>
    <name evidence="11" type="ORF">CCMP2556_LOCUS31827</name>
</gene>
<dbReference type="Pfam" id="PF12796">
    <property type="entry name" value="Ank_2"/>
    <property type="match status" value="1"/>
</dbReference>
<dbReference type="Gene3D" id="1.25.40.20">
    <property type="entry name" value="Ankyrin repeat-containing domain"/>
    <property type="match status" value="2"/>
</dbReference>
<feature type="repeat" description="Solcar" evidence="9">
    <location>
        <begin position="4"/>
        <end position="77"/>
    </location>
</feature>
<dbReference type="PROSITE" id="PS50297">
    <property type="entry name" value="ANK_REP_REGION"/>
    <property type="match status" value="5"/>
</dbReference>
<evidence type="ECO:0000256" key="8">
    <source>
        <dbReference type="PROSITE-ProRule" id="PRU00023"/>
    </source>
</evidence>
<comment type="caution">
    <text evidence="11">The sequence shown here is derived from an EMBL/GenBank/DDBJ whole genome shotgun (WGS) entry which is preliminary data.</text>
</comment>
<evidence type="ECO:0000256" key="5">
    <source>
        <dbReference type="ARBA" id="ARBA00022737"/>
    </source>
</evidence>
<dbReference type="InterPro" id="IPR036770">
    <property type="entry name" value="Ankyrin_rpt-contain_sf"/>
</dbReference>
<dbReference type="Pfam" id="PF13857">
    <property type="entry name" value="Ank_5"/>
    <property type="match status" value="1"/>
</dbReference>
<dbReference type="SMART" id="SM00248">
    <property type="entry name" value="ANK"/>
    <property type="match status" value="8"/>
</dbReference>
<sequence>MADVPFTLALISGGIAGTTVDCALHPLDTFRTRLQSEKGFWASGGFRGAYKGILSAALGSAPGAAMFFSTYETMKQVFKSFSGDQEHPIHHASASACGEVMACLVRVPTANITQNMQVGRFTRLTEAVSAINKTGGLGAFYVGYGTMVMREIPFSFIQFPLYERFKKIIADRQGSETTALQGAACGSVAGGIAGGSTTPLDVAKTRIMLEKVEEGAVRKYGGTLQALSTIFAEEGVQGLFKGIGPRVTWITVGGFIFFGVRGSTEGTPADRPLVSATRVAALRGRVDIEGNTPLHVAVEAPRNEIATVSCLLENMANPNVQNYMGAAPLHYVCLRKSNWRGIANLLLENGADIDCQTFGGKSALHFAAEHQLPELVEVLCLFGADANLLDAKANTAMHLALAKVGGRDTVKKQILEQLVSASACFQVHNLSGLAPLHLACSTGAIRCVQFLIESGSDILATTAAGESGLHLACASGFAEVVQLFIHHAFRLIDVQDASGNTPLHVAAAEGHLECALILLRNGAEVDLKNNQSLTAYEAPCHPLYSARAEWSWRGRGCRSASNAAGVDGERAGPGQQT</sequence>
<evidence type="ECO:0000256" key="1">
    <source>
        <dbReference type="ARBA" id="ARBA00004141"/>
    </source>
</evidence>